<dbReference type="SUPFAM" id="SSF52833">
    <property type="entry name" value="Thioredoxin-like"/>
    <property type="match status" value="1"/>
</dbReference>
<protein>
    <submittedName>
        <fullName evidence="2">DSBA oxidoreductase</fullName>
    </submittedName>
</protein>
<keyword evidence="3" id="KW-1185">Reference proteome</keyword>
<proteinExistence type="predicted"/>
<dbReference type="Pfam" id="PF01323">
    <property type="entry name" value="DSBA"/>
    <property type="match status" value="1"/>
</dbReference>
<dbReference type="KEGG" id="hdf:AArcSl_3232"/>
<dbReference type="Proteomes" id="UP000263012">
    <property type="component" value="Chromosome"/>
</dbReference>
<dbReference type="EMBL" id="CP025066">
    <property type="protein sequence ID" value="AUX10838.1"/>
    <property type="molecule type" value="Genomic_DNA"/>
</dbReference>
<dbReference type="CDD" id="cd03024">
    <property type="entry name" value="DsbA_FrnE"/>
    <property type="match status" value="1"/>
</dbReference>
<evidence type="ECO:0000313" key="2">
    <source>
        <dbReference type="EMBL" id="AUX10838.1"/>
    </source>
</evidence>
<dbReference type="AlphaFoldDB" id="A0A343TP16"/>
<evidence type="ECO:0000259" key="1">
    <source>
        <dbReference type="Pfam" id="PF01323"/>
    </source>
</evidence>
<dbReference type="InterPro" id="IPR036249">
    <property type="entry name" value="Thioredoxin-like_sf"/>
</dbReference>
<dbReference type="PANTHER" id="PTHR13887">
    <property type="entry name" value="GLUTATHIONE S-TRANSFERASE KAPPA"/>
    <property type="match status" value="1"/>
</dbReference>
<dbReference type="PANTHER" id="PTHR13887:SF41">
    <property type="entry name" value="THIOREDOXIN SUPERFAMILY PROTEIN"/>
    <property type="match status" value="1"/>
</dbReference>
<feature type="domain" description="DSBA-like thioredoxin" evidence="1">
    <location>
        <begin position="19"/>
        <end position="219"/>
    </location>
</feature>
<dbReference type="GO" id="GO:0016491">
    <property type="term" value="F:oxidoreductase activity"/>
    <property type="evidence" value="ECO:0007669"/>
    <property type="project" value="InterPro"/>
</dbReference>
<accession>A0A343TP16</accession>
<gene>
    <name evidence="2" type="ORF">AArcSl_3232</name>
</gene>
<reference evidence="3" key="1">
    <citation type="submission" date="2017-11" db="EMBL/GenBank/DDBJ databases">
        <title>Phenotypic and genomic properties of facultatively anaerobic sulfur-reducing natronoarchaea from hypersaline soda lakes.</title>
        <authorList>
            <person name="Sorokin D.Y."/>
            <person name="Kublanov I.V."/>
            <person name="Roman P."/>
            <person name="Sinninghe Damste J.S."/>
            <person name="Golyshin P.N."/>
            <person name="Rojo D."/>
            <person name="Ciordia S."/>
            <person name="Mena M.D.C."/>
            <person name="Ferrer M."/>
            <person name="Messina E."/>
            <person name="Smedile F."/>
            <person name="La Spada G."/>
            <person name="La Cono V."/>
            <person name="Yakimov M.M."/>
        </authorList>
    </citation>
    <scope>NUCLEOTIDE SEQUENCE [LARGE SCALE GENOMIC DNA]</scope>
    <source>
        <strain evidence="3">AArc-Sl</strain>
    </source>
</reference>
<organism evidence="2 3">
    <name type="scientific">Halalkaliarchaeum desulfuricum</name>
    <dbReference type="NCBI Taxonomy" id="2055893"/>
    <lineage>
        <taxon>Archaea</taxon>
        <taxon>Methanobacteriati</taxon>
        <taxon>Methanobacteriota</taxon>
        <taxon>Stenosarchaea group</taxon>
        <taxon>Halobacteria</taxon>
        <taxon>Halobacteriales</taxon>
        <taxon>Haloferacaceae</taxon>
        <taxon>Halalkaliarchaeum</taxon>
    </lineage>
</organism>
<dbReference type="InterPro" id="IPR001853">
    <property type="entry name" value="DSBA-like_thioredoxin_dom"/>
</dbReference>
<sequence>MSRNEESTEEKTAVGNGETITVYSDYVCPFCYLGRKSLEKYREERAAELEIDWHPFDLRAQKRGPDGEIDGSLDDGKDDAYYEEVQRNVDKLRDRYGADEMLDLEEIPEGIDSFDAQVASLYVASEYPDHWLAFDEAIFVALWVTGRDVGTIDVLADLAKEVGLDPDEIRAAVTDETYRDRLREAFEEAQRHGVTAVPTFASGEHAARGAVPPEQLERLVDGT</sequence>
<evidence type="ECO:0000313" key="3">
    <source>
        <dbReference type="Proteomes" id="UP000263012"/>
    </source>
</evidence>
<dbReference type="Gene3D" id="3.40.30.10">
    <property type="entry name" value="Glutaredoxin"/>
    <property type="match status" value="1"/>
</dbReference>
<name>A0A343TP16_9EURY</name>